<keyword evidence="3 7" id="KW-1133">Transmembrane helix</keyword>
<dbReference type="Gene3D" id="1.20.1720.10">
    <property type="entry name" value="Multidrug resistance protein D"/>
    <property type="match status" value="1"/>
</dbReference>
<feature type="domain" description="Major facilitator superfamily (MFS) profile" evidence="8">
    <location>
        <begin position="31"/>
        <end position="553"/>
    </location>
</feature>
<name>A0A344UAU2_9ACTN</name>
<evidence type="ECO:0000256" key="4">
    <source>
        <dbReference type="ARBA" id="ARBA00023136"/>
    </source>
</evidence>
<dbReference type="GO" id="GO:0022857">
    <property type="term" value="F:transmembrane transporter activity"/>
    <property type="evidence" value="ECO:0007669"/>
    <property type="project" value="InterPro"/>
</dbReference>
<dbReference type="Proteomes" id="UP000252004">
    <property type="component" value="Plasmid unnamed2"/>
</dbReference>
<dbReference type="InterPro" id="IPR020846">
    <property type="entry name" value="MFS_dom"/>
</dbReference>
<keyword evidence="4 7" id="KW-0472">Membrane</keyword>
<evidence type="ECO:0000256" key="5">
    <source>
        <dbReference type="ARBA" id="ARBA00023251"/>
    </source>
</evidence>
<keyword evidence="2 7" id="KW-0812">Transmembrane</keyword>
<feature type="transmembrane region" description="Helical" evidence="7">
    <location>
        <begin position="29"/>
        <end position="53"/>
    </location>
</feature>
<gene>
    <name evidence="9" type="ORF">C0216_31400</name>
</gene>
<feature type="transmembrane region" description="Helical" evidence="7">
    <location>
        <begin position="388"/>
        <end position="411"/>
    </location>
</feature>
<dbReference type="AlphaFoldDB" id="A0A344UAU2"/>
<feature type="transmembrane region" description="Helical" evidence="7">
    <location>
        <begin position="220"/>
        <end position="241"/>
    </location>
</feature>
<dbReference type="CDD" id="cd17321">
    <property type="entry name" value="MFS_MMR_MDR_like"/>
    <property type="match status" value="1"/>
</dbReference>
<keyword evidence="5" id="KW-0046">Antibiotic resistance</keyword>
<feature type="transmembrane region" description="Helical" evidence="7">
    <location>
        <begin position="155"/>
        <end position="180"/>
    </location>
</feature>
<keyword evidence="10" id="KW-1185">Reference proteome</keyword>
<evidence type="ECO:0000256" key="2">
    <source>
        <dbReference type="ARBA" id="ARBA00022692"/>
    </source>
</evidence>
<evidence type="ECO:0000256" key="7">
    <source>
        <dbReference type="SAM" id="Phobius"/>
    </source>
</evidence>
<accession>A0A344UAU2</accession>
<geneLocation type="plasmid" evidence="9 10">
    <name>unnamed2</name>
</geneLocation>
<dbReference type="RefSeq" id="WP_114059174.1">
    <property type="nucleotide sequence ID" value="NZ_CP030864.1"/>
</dbReference>
<dbReference type="EMBL" id="CP030864">
    <property type="protein sequence ID" value="AXE28013.1"/>
    <property type="molecule type" value="Genomic_DNA"/>
</dbReference>
<dbReference type="InterPro" id="IPR011701">
    <property type="entry name" value="MFS"/>
</dbReference>
<dbReference type="PROSITE" id="PS50850">
    <property type="entry name" value="MFS"/>
    <property type="match status" value="1"/>
</dbReference>
<evidence type="ECO:0000259" key="8">
    <source>
        <dbReference type="PROSITE" id="PS50850"/>
    </source>
</evidence>
<protein>
    <submittedName>
        <fullName evidence="9">MFS transporter</fullName>
    </submittedName>
</protein>
<dbReference type="GO" id="GO:0005886">
    <property type="term" value="C:plasma membrane"/>
    <property type="evidence" value="ECO:0007669"/>
    <property type="project" value="UniProtKB-SubCell"/>
</dbReference>
<comment type="subcellular location">
    <subcellularLocation>
        <location evidence="1">Cell membrane</location>
        <topology evidence="1">Multi-pass membrane protein</topology>
    </subcellularLocation>
</comment>
<feature type="region of interest" description="Disordered" evidence="6">
    <location>
        <begin position="1"/>
        <end position="25"/>
    </location>
</feature>
<evidence type="ECO:0000256" key="6">
    <source>
        <dbReference type="SAM" id="MobiDB-lite"/>
    </source>
</evidence>
<dbReference type="GO" id="GO:0046677">
    <property type="term" value="P:response to antibiotic"/>
    <property type="evidence" value="ECO:0007669"/>
    <property type="project" value="UniProtKB-KW"/>
</dbReference>
<reference evidence="9 10" key="1">
    <citation type="submission" date="2018-01" db="EMBL/GenBank/DDBJ databases">
        <title>Draft genome Sequence of streptomyces globosus LZH-48.</title>
        <authorList>
            <person name="Ran K."/>
            <person name="Li Z."/>
            <person name="Wei S."/>
            <person name="Dong R."/>
        </authorList>
    </citation>
    <scope>NUCLEOTIDE SEQUENCE [LARGE SCALE GENOMIC DNA]</scope>
    <source>
        <strain evidence="9 10">LZH-48</strain>
        <plasmid evidence="9 10">unnamed2</plasmid>
    </source>
</reference>
<dbReference type="PRINTS" id="PR01036">
    <property type="entry name" value="TCRTETB"/>
</dbReference>
<feature type="transmembrane region" description="Helical" evidence="7">
    <location>
        <begin position="97"/>
        <end position="116"/>
    </location>
</feature>
<dbReference type="InterPro" id="IPR036259">
    <property type="entry name" value="MFS_trans_sf"/>
</dbReference>
<feature type="transmembrane region" description="Helical" evidence="7">
    <location>
        <begin position="356"/>
        <end position="376"/>
    </location>
</feature>
<keyword evidence="9" id="KW-0614">Plasmid</keyword>
<feature type="transmembrane region" description="Helical" evidence="7">
    <location>
        <begin position="530"/>
        <end position="547"/>
    </location>
</feature>
<feature type="transmembrane region" description="Helical" evidence="7">
    <location>
        <begin position="432"/>
        <end position="451"/>
    </location>
</feature>
<feature type="transmembrane region" description="Helical" evidence="7">
    <location>
        <begin position="186"/>
        <end position="208"/>
    </location>
</feature>
<feature type="compositionally biased region" description="Low complexity" evidence="6">
    <location>
        <begin position="1"/>
        <end position="15"/>
    </location>
</feature>
<feature type="transmembrane region" description="Helical" evidence="7">
    <location>
        <begin position="65"/>
        <end position="85"/>
    </location>
</feature>
<evidence type="ECO:0000313" key="9">
    <source>
        <dbReference type="EMBL" id="AXE28013.1"/>
    </source>
</evidence>
<proteinExistence type="predicted"/>
<sequence length="559" mass="58530">MNKAGQAEKPAAAGPPATPETPEPDPKRWLALTVLLVATFMDLLDANIITVAIPSIQRDLGASTFAIQAMTAGYTLSFAVLLITGGRLGDIFGRKRMFLVGVGGFVLASAMCAAAPSTDLLVVARALQGLTAAIMVPQVLALIHVSFAPQEIGRVVSLYASMVGLAIVSGPLIGGALISWSPLDLGWRSIFVVNLPVGVLALIGAAKWMRESSSPHAKRLDMVGMLLIVVGLLLLMVPLTLGRELDWPVWSIASLVAAAPVLVLFVVYERHKTRKDGSPLVTLSLFKVRAFGAGIGVQLLFSAIPAGFFLSWTLYLQAGLGWSALHTGLTAIPFSLCVPIVGGLAVRRLSPLYGRYCLLAGAVLMLAGILSYAWAADRFGTGITSWHAIPSMLLIGSGMGMLMPPLTALVLREVQPQEAGAASGIINATGQLGAALGVAVIGSLFFAALAGNAGPQAERVVPTVQSVSPRQASDLQDCATEALGQDDLAKVPDICSTLVQGADDGTRDTINGALGEIRAKTFVSTYSETLYWAAGGLVPVTALVLLLPHHRVRREDLAR</sequence>
<organism evidence="9 10">
    <name type="scientific">Streptomyces globosus</name>
    <dbReference type="NCBI Taxonomy" id="68209"/>
    <lineage>
        <taxon>Bacteria</taxon>
        <taxon>Bacillati</taxon>
        <taxon>Actinomycetota</taxon>
        <taxon>Actinomycetes</taxon>
        <taxon>Kitasatosporales</taxon>
        <taxon>Streptomycetaceae</taxon>
        <taxon>Streptomyces</taxon>
    </lineage>
</organism>
<dbReference type="PANTHER" id="PTHR42718">
    <property type="entry name" value="MAJOR FACILITATOR SUPERFAMILY MULTIDRUG TRANSPORTER MFSC"/>
    <property type="match status" value="1"/>
</dbReference>
<feature type="transmembrane region" description="Helical" evidence="7">
    <location>
        <begin position="324"/>
        <end position="344"/>
    </location>
</feature>
<dbReference type="Pfam" id="PF07690">
    <property type="entry name" value="MFS_1"/>
    <property type="match status" value="1"/>
</dbReference>
<dbReference type="SUPFAM" id="SSF103473">
    <property type="entry name" value="MFS general substrate transporter"/>
    <property type="match status" value="1"/>
</dbReference>
<evidence type="ECO:0000256" key="1">
    <source>
        <dbReference type="ARBA" id="ARBA00004651"/>
    </source>
</evidence>
<dbReference type="OrthoDB" id="783189at2"/>
<dbReference type="Gene3D" id="1.20.1250.20">
    <property type="entry name" value="MFS general substrate transporter like domains"/>
    <property type="match status" value="1"/>
</dbReference>
<evidence type="ECO:0000313" key="10">
    <source>
        <dbReference type="Proteomes" id="UP000252004"/>
    </source>
</evidence>
<dbReference type="KEGG" id="sgz:C0216_31400"/>
<dbReference type="PANTHER" id="PTHR42718:SF39">
    <property type="entry name" value="ACTINORHODIN TRANSPORTER-RELATED"/>
    <property type="match status" value="1"/>
</dbReference>
<evidence type="ECO:0000256" key="3">
    <source>
        <dbReference type="ARBA" id="ARBA00022989"/>
    </source>
</evidence>
<feature type="transmembrane region" description="Helical" evidence="7">
    <location>
        <begin position="122"/>
        <end position="143"/>
    </location>
</feature>
<feature type="transmembrane region" description="Helical" evidence="7">
    <location>
        <begin position="247"/>
        <end position="268"/>
    </location>
</feature>
<feature type="transmembrane region" description="Helical" evidence="7">
    <location>
        <begin position="288"/>
        <end position="312"/>
    </location>
</feature>